<name>A0A0D2KMS9_HYPSF</name>
<accession>A0A0D2KMS9</accession>
<gene>
    <name evidence="2" type="ORF">HYPSUDRAFT_333837</name>
</gene>
<evidence type="ECO:0000256" key="1">
    <source>
        <dbReference type="SAM" id="MobiDB-lite"/>
    </source>
</evidence>
<sequence length="118" mass="12803">MCHCRPGHGPRPATLHSMSLPRAHRADRAPPLAALCPPASRAREISPRSKLPSSSPRPMAIVMSACIPTTTREEASSRASTPTRRATAFSRRLRSTRATEYSATKHTSAVGERMGEPF</sequence>
<feature type="compositionally biased region" description="Low complexity" evidence="1">
    <location>
        <begin position="31"/>
        <end position="40"/>
    </location>
</feature>
<dbReference type="AlphaFoldDB" id="A0A0D2KMS9"/>
<protein>
    <submittedName>
        <fullName evidence="2">Uncharacterized protein</fullName>
    </submittedName>
</protein>
<reference evidence="3" key="1">
    <citation type="submission" date="2014-04" db="EMBL/GenBank/DDBJ databases">
        <title>Evolutionary Origins and Diversification of the Mycorrhizal Mutualists.</title>
        <authorList>
            <consortium name="DOE Joint Genome Institute"/>
            <consortium name="Mycorrhizal Genomics Consortium"/>
            <person name="Kohler A."/>
            <person name="Kuo A."/>
            <person name="Nagy L.G."/>
            <person name="Floudas D."/>
            <person name="Copeland A."/>
            <person name="Barry K.W."/>
            <person name="Cichocki N."/>
            <person name="Veneault-Fourrey C."/>
            <person name="LaButti K."/>
            <person name="Lindquist E.A."/>
            <person name="Lipzen A."/>
            <person name="Lundell T."/>
            <person name="Morin E."/>
            <person name="Murat C."/>
            <person name="Riley R."/>
            <person name="Ohm R."/>
            <person name="Sun H."/>
            <person name="Tunlid A."/>
            <person name="Henrissat B."/>
            <person name="Grigoriev I.V."/>
            <person name="Hibbett D.S."/>
            <person name="Martin F."/>
        </authorList>
    </citation>
    <scope>NUCLEOTIDE SEQUENCE [LARGE SCALE GENOMIC DNA]</scope>
    <source>
        <strain evidence="3">FD-334 SS-4</strain>
    </source>
</reference>
<dbReference type="Proteomes" id="UP000054270">
    <property type="component" value="Unassembled WGS sequence"/>
</dbReference>
<feature type="compositionally biased region" description="Polar residues" evidence="1">
    <location>
        <begin position="96"/>
        <end position="107"/>
    </location>
</feature>
<feature type="compositionally biased region" description="Low complexity" evidence="1">
    <location>
        <begin position="48"/>
        <end position="58"/>
    </location>
</feature>
<evidence type="ECO:0000313" key="3">
    <source>
        <dbReference type="Proteomes" id="UP000054270"/>
    </source>
</evidence>
<organism evidence="2 3">
    <name type="scientific">Hypholoma sublateritium (strain FD-334 SS-4)</name>
    <dbReference type="NCBI Taxonomy" id="945553"/>
    <lineage>
        <taxon>Eukaryota</taxon>
        <taxon>Fungi</taxon>
        <taxon>Dikarya</taxon>
        <taxon>Basidiomycota</taxon>
        <taxon>Agaricomycotina</taxon>
        <taxon>Agaricomycetes</taxon>
        <taxon>Agaricomycetidae</taxon>
        <taxon>Agaricales</taxon>
        <taxon>Agaricineae</taxon>
        <taxon>Strophariaceae</taxon>
        <taxon>Hypholoma</taxon>
    </lineage>
</organism>
<dbReference type="EMBL" id="KN817632">
    <property type="protein sequence ID" value="KJA15912.1"/>
    <property type="molecule type" value="Genomic_DNA"/>
</dbReference>
<evidence type="ECO:0000313" key="2">
    <source>
        <dbReference type="EMBL" id="KJA15912.1"/>
    </source>
</evidence>
<proteinExistence type="predicted"/>
<feature type="region of interest" description="Disordered" evidence="1">
    <location>
        <begin position="31"/>
        <end position="118"/>
    </location>
</feature>
<keyword evidence="3" id="KW-1185">Reference proteome</keyword>